<evidence type="ECO:0000256" key="3">
    <source>
        <dbReference type="ARBA" id="ARBA00010362"/>
    </source>
</evidence>
<dbReference type="OrthoDB" id="1906282at2759"/>
<comment type="function">
    <text evidence="10">Protein associated with the U5 snRNP, during its maturation and its post-splicing recycling and which is required for spliceosomal tri-snRNP complex assembly in the nucleus. Has a molecular sequestering activity and transiently hinders SNRNP200 binding sites for constitutive splicing factors that intervene later during the assembly of the spliceosome and splicing. Together with its molecular sequestering activity, may also function as a molecular adapter and placeholder, coordinating the assembly of the U5 snRNP and its association with the U4/U6 di-snRNP.</text>
</comment>
<organism evidence="11 12">
    <name type="scientific">Apostasia shenzhenica</name>
    <dbReference type="NCBI Taxonomy" id="1088818"/>
    <lineage>
        <taxon>Eukaryota</taxon>
        <taxon>Viridiplantae</taxon>
        <taxon>Streptophyta</taxon>
        <taxon>Embryophyta</taxon>
        <taxon>Tracheophyta</taxon>
        <taxon>Spermatophyta</taxon>
        <taxon>Magnoliopsida</taxon>
        <taxon>Liliopsida</taxon>
        <taxon>Asparagales</taxon>
        <taxon>Orchidaceae</taxon>
        <taxon>Apostasioideae</taxon>
        <taxon>Apostasia</taxon>
    </lineage>
</organism>
<evidence type="ECO:0000256" key="9">
    <source>
        <dbReference type="ARBA" id="ARBA00035304"/>
    </source>
</evidence>
<name>A0A2I0ATT6_9ASPA</name>
<dbReference type="AlphaFoldDB" id="A0A2I0ATT6"/>
<proteinExistence type="inferred from homology"/>
<keyword evidence="7" id="KW-0508">mRNA splicing</keyword>
<dbReference type="GO" id="GO:0008380">
    <property type="term" value="P:RNA splicing"/>
    <property type="evidence" value="ECO:0007669"/>
    <property type="project" value="UniProtKB-KW"/>
</dbReference>
<evidence type="ECO:0000313" key="11">
    <source>
        <dbReference type="EMBL" id="PKA58926.1"/>
    </source>
</evidence>
<protein>
    <recommendedName>
        <fullName evidence="9">U5 small nuclear ribonucleoprotein TSSC4</fullName>
    </recommendedName>
</protein>
<keyword evidence="6" id="KW-0747">Spliceosome</keyword>
<accession>A0A2I0ATT6</accession>
<dbReference type="STRING" id="1088818.A0A2I0ATT6"/>
<evidence type="ECO:0000256" key="2">
    <source>
        <dbReference type="ARBA" id="ARBA00004496"/>
    </source>
</evidence>
<evidence type="ECO:0000256" key="10">
    <source>
        <dbReference type="ARBA" id="ARBA00045970"/>
    </source>
</evidence>
<evidence type="ECO:0000313" key="12">
    <source>
        <dbReference type="Proteomes" id="UP000236161"/>
    </source>
</evidence>
<dbReference type="GO" id="GO:0005681">
    <property type="term" value="C:spliceosomal complex"/>
    <property type="evidence" value="ECO:0007669"/>
    <property type="project" value="UniProtKB-KW"/>
</dbReference>
<dbReference type="PANTHER" id="PTHR13445">
    <property type="entry name" value="TUMOR SUPPRESSING SUBTRANSFERABLE CANDIDATE 4 TSSC4"/>
    <property type="match status" value="1"/>
</dbReference>
<dbReference type="GO" id="GO:0006397">
    <property type="term" value="P:mRNA processing"/>
    <property type="evidence" value="ECO:0007669"/>
    <property type="project" value="UniProtKB-KW"/>
</dbReference>
<evidence type="ECO:0000256" key="7">
    <source>
        <dbReference type="ARBA" id="ARBA00023187"/>
    </source>
</evidence>
<keyword evidence="5" id="KW-0507">mRNA processing</keyword>
<reference evidence="11 12" key="1">
    <citation type="journal article" date="2017" name="Nature">
        <title>The Apostasia genome and the evolution of orchids.</title>
        <authorList>
            <person name="Zhang G.Q."/>
            <person name="Liu K.W."/>
            <person name="Li Z."/>
            <person name="Lohaus R."/>
            <person name="Hsiao Y.Y."/>
            <person name="Niu S.C."/>
            <person name="Wang J.Y."/>
            <person name="Lin Y.C."/>
            <person name="Xu Q."/>
            <person name="Chen L.J."/>
            <person name="Yoshida K."/>
            <person name="Fujiwara S."/>
            <person name="Wang Z.W."/>
            <person name="Zhang Y.Q."/>
            <person name="Mitsuda N."/>
            <person name="Wang M."/>
            <person name="Liu G.H."/>
            <person name="Pecoraro L."/>
            <person name="Huang H.X."/>
            <person name="Xiao X.J."/>
            <person name="Lin M."/>
            <person name="Wu X.Y."/>
            <person name="Wu W.L."/>
            <person name="Chen Y.Y."/>
            <person name="Chang S.B."/>
            <person name="Sakamoto S."/>
            <person name="Ohme-Takagi M."/>
            <person name="Yagi M."/>
            <person name="Zeng S.J."/>
            <person name="Shen C.Y."/>
            <person name="Yeh C.M."/>
            <person name="Luo Y.B."/>
            <person name="Tsai W.C."/>
            <person name="Van de Peer Y."/>
            <person name="Liu Z.J."/>
        </authorList>
    </citation>
    <scope>NUCLEOTIDE SEQUENCE [LARGE SCALE GENOMIC DNA]</scope>
    <source>
        <strain evidence="12">cv. Shenzhen</strain>
        <tissue evidence="11">Stem</tissue>
    </source>
</reference>
<evidence type="ECO:0000256" key="1">
    <source>
        <dbReference type="ARBA" id="ARBA00004123"/>
    </source>
</evidence>
<keyword evidence="12" id="KW-1185">Reference proteome</keyword>
<evidence type="ECO:0000256" key="4">
    <source>
        <dbReference type="ARBA" id="ARBA00022490"/>
    </source>
</evidence>
<evidence type="ECO:0000256" key="8">
    <source>
        <dbReference type="ARBA" id="ARBA00023242"/>
    </source>
</evidence>
<dbReference type="PANTHER" id="PTHR13445:SF3">
    <property type="entry name" value="U5 SMALL NUCLEAR RIBONUCLEOPROTEIN TSSC4"/>
    <property type="match status" value="1"/>
</dbReference>
<comment type="subcellular location">
    <subcellularLocation>
        <location evidence="2">Cytoplasm</location>
    </subcellularLocation>
    <subcellularLocation>
        <location evidence="1">Nucleus</location>
    </subcellularLocation>
</comment>
<dbReference type="Proteomes" id="UP000236161">
    <property type="component" value="Unassembled WGS sequence"/>
</dbReference>
<dbReference type="GO" id="GO:0005737">
    <property type="term" value="C:cytoplasm"/>
    <property type="evidence" value="ECO:0007669"/>
    <property type="project" value="UniProtKB-SubCell"/>
</dbReference>
<gene>
    <name evidence="11" type="ORF">AXF42_Ash001019</name>
</gene>
<evidence type="ECO:0000256" key="6">
    <source>
        <dbReference type="ARBA" id="ARBA00022728"/>
    </source>
</evidence>
<evidence type="ECO:0000256" key="5">
    <source>
        <dbReference type="ARBA" id="ARBA00022664"/>
    </source>
</evidence>
<comment type="similarity">
    <text evidence="3">Belongs to the TSSC4 family.</text>
</comment>
<keyword evidence="8" id="KW-0539">Nucleus</keyword>
<sequence>MEDSFETRVKRLFGSLLFETVPSSSFPASSWSVAGGEVERREWNRGRGAGPDRSEDPCSSAFAEGGCFANKRRSSQRGSMVDFERYLDEVGEDEDGGGRREEDLDSEIRSSIGLDPTVDHELILMVMIGTVALLHKGFITQVGSLTFDVVHDEEDEYDRVAIGREDAGERVYMRDVKDHGSHLNYHSICEHGLEEPSAIASHFCKDPRADHFAASVRLEEDKKAFDSFSVLIDSKYQQPGTSVSQQKAAEESDINLKPILKRKDALDDSKPKKRVRFDSGFSDRCEKMLKEEAHGNSVDARCMETTTPAASDSSMVEASPGVPDYIRNPFKYTHYSLDSYDDDDDVANKRAFGNFRSRLNKSIPHQLESDVAMELPMSVTFTPRKKSVDAMPVDSGLGNGLQYSISKESQVSNVLNRPMGIAADEPFEGDTCEMDEDDLETKTADVKVSSARIGRRYRSTALSDE</sequence>
<keyword evidence="4" id="KW-0963">Cytoplasm</keyword>
<dbReference type="EMBL" id="KZ451950">
    <property type="protein sequence ID" value="PKA58926.1"/>
    <property type="molecule type" value="Genomic_DNA"/>
</dbReference>
<dbReference type="InterPro" id="IPR029338">
    <property type="entry name" value="TSSC4"/>
</dbReference>